<dbReference type="Pfam" id="PF08395">
    <property type="entry name" value="7tm_7"/>
    <property type="match status" value="1"/>
</dbReference>
<dbReference type="EnsemblMetazoa" id="SMAR002771-RA">
    <property type="protein sequence ID" value="SMAR002771-PA"/>
    <property type="gene ID" value="SMAR002771"/>
</dbReference>
<keyword evidence="2" id="KW-1003">Cell membrane</keyword>
<evidence type="ECO:0000313" key="9">
    <source>
        <dbReference type="Proteomes" id="UP000014500"/>
    </source>
</evidence>
<evidence type="ECO:0000256" key="3">
    <source>
        <dbReference type="ARBA" id="ARBA00022692"/>
    </source>
</evidence>
<feature type="transmembrane region" description="Helical" evidence="7">
    <location>
        <begin position="294"/>
        <end position="315"/>
    </location>
</feature>
<dbReference type="InterPro" id="IPR013604">
    <property type="entry name" value="7TM_chemorcpt"/>
</dbReference>
<dbReference type="HOGENOM" id="CLU_055904_0_0_1"/>
<organism evidence="8 9">
    <name type="scientific">Strigamia maritima</name>
    <name type="common">European centipede</name>
    <name type="synonym">Geophilus maritimus</name>
    <dbReference type="NCBI Taxonomy" id="126957"/>
    <lineage>
        <taxon>Eukaryota</taxon>
        <taxon>Metazoa</taxon>
        <taxon>Ecdysozoa</taxon>
        <taxon>Arthropoda</taxon>
        <taxon>Myriapoda</taxon>
        <taxon>Chilopoda</taxon>
        <taxon>Pleurostigmophora</taxon>
        <taxon>Geophilomorpha</taxon>
        <taxon>Linotaeniidae</taxon>
        <taxon>Strigamia</taxon>
    </lineage>
</organism>
<evidence type="ECO:0000256" key="6">
    <source>
        <dbReference type="ARBA" id="ARBA00023170"/>
    </source>
</evidence>
<evidence type="ECO:0000256" key="5">
    <source>
        <dbReference type="ARBA" id="ARBA00023136"/>
    </source>
</evidence>
<evidence type="ECO:0008006" key="10">
    <source>
        <dbReference type="Google" id="ProtNLM"/>
    </source>
</evidence>
<dbReference type="GO" id="GO:0038023">
    <property type="term" value="F:signaling receptor activity"/>
    <property type="evidence" value="ECO:0007669"/>
    <property type="project" value="UniProtKB-ARBA"/>
</dbReference>
<keyword evidence="4 7" id="KW-1133">Transmembrane helix</keyword>
<dbReference type="GO" id="GO:0051606">
    <property type="term" value="P:detection of stimulus"/>
    <property type="evidence" value="ECO:0007669"/>
    <property type="project" value="UniProtKB-ARBA"/>
</dbReference>
<dbReference type="PANTHER" id="PTHR21421">
    <property type="entry name" value="GUSTATORY RECEPTOR"/>
    <property type="match status" value="1"/>
</dbReference>
<dbReference type="OMA" id="MIVYFAN"/>
<dbReference type="EMBL" id="JH431242">
    <property type="status" value="NOT_ANNOTATED_CDS"/>
    <property type="molecule type" value="Genomic_DNA"/>
</dbReference>
<proteinExistence type="predicted"/>
<feature type="transmembrane region" description="Helical" evidence="7">
    <location>
        <begin position="138"/>
        <end position="161"/>
    </location>
</feature>
<dbReference type="GO" id="GO:0050909">
    <property type="term" value="P:sensory perception of taste"/>
    <property type="evidence" value="ECO:0007669"/>
    <property type="project" value="InterPro"/>
</dbReference>
<keyword evidence="3 7" id="KW-0812">Transmembrane</keyword>
<dbReference type="PANTHER" id="PTHR21421:SF29">
    <property type="entry name" value="GUSTATORY RECEPTOR 5A FOR TREHALOSE-RELATED"/>
    <property type="match status" value="1"/>
</dbReference>
<keyword evidence="6" id="KW-0675">Receptor</keyword>
<comment type="subcellular location">
    <subcellularLocation>
        <location evidence="1">Cell membrane</location>
        <topology evidence="1">Multi-pass membrane protein</topology>
    </subcellularLocation>
</comment>
<evidence type="ECO:0000256" key="2">
    <source>
        <dbReference type="ARBA" id="ARBA00022475"/>
    </source>
</evidence>
<evidence type="ECO:0000256" key="7">
    <source>
        <dbReference type="SAM" id="Phobius"/>
    </source>
</evidence>
<reference evidence="9" key="1">
    <citation type="submission" date="2011-05" db="EMBL/GenBank/DDBJ databases">
        <authorList>
            <person name="Richards S.R."/>
            <person name="Qu J."/>
            <person name="Jiang H."/>
            <person name="Jhangiani S.N."/>
            <person name="Agravi P."/>
            <person name="Goodspeed R."/>
            <person name="Gross S."/>
            <person name="Mandapat C."/>
            <person name="Jackson L."/>
            <person name="Mathew T."/>
            <person name="Pu L."/>
            <person name="Thornton R."/>
            <person name="Saada N."/>
            <person name="Wilczek-Boney K.B."/>
            <person name="Lee S."/>
            <person name="Kovar C."/>
            <person name="Wu Y."/>
            <person name="Scherer S.E."/>
            <person name="Worley K.C."/>
            <person name="Muzny D.M."/>
            <person name="Gibbs R."/>
        </authorList>
    </citation>
    <scope>NUCLEOTIDE SEQUENCE</scope>
    <source>
        <strain evidence="9">Brora</strain>
    </source>
</reference>
<keyword evidence="9" id="KW-1185">Reference proteome</keyword>
<name>T1IP29_STRMM</name>
<evidence type="ECO:0000256" key="4">
    <source>
        <dbReference type="ARBA" id="ARBA00022989"/>
    </source>
</evidence>
<feature type="transmembrane region" description="Helical" evidence="7">
    <location>
        <begin position="50"/>
        <end position="72"/>
    </location>
</feature>
<dbReference type="AlphaFoldDB" id="T1IP29"/>
<evidence type="ECO:0000256" key="1">
    <source>
        <dbReference type="ARBA" id="ARBA00004651"/>
    </source>
</evidence>
<dbReference type="PhylomeDB" id="T1IP29"/>
<feature type="transmembrane region" description="Helical" evidence="7">
    <location>
        <begin position="181"/>
        <end position="203"/>
    </location>
</feature>
<evidence type="ECO:0000313" key="8">
    <source>
        <dbReference type="EnsemblMetazoa" id="SMAR002771-PA"/>
    </source>
</evidence>
<sequence length="398" mass="46101">MVSIIIRPLETPVVKIDYKKKIDRLWNFLFFIYGLRVNRDSVNSMIRVRCILVTINTTLQAFTLLHYLVAAVYGLKQQIVKDEIAFFINFLNIVMSVLLSVITSLILQYRKEKFRRLYTKLALSCDNDFIQSLYKTTAVYLGLTALVPMCSVISACFGYNGKLSKYYNVLLFVGGNLSDEMLYYVKYLMLGQFLFILAFDVYFVDSMIVYFANVCKMVARHFWLLNQKLQILLLNGRNFRMDELNRLRQRHEQICDLVREMNELFSPLIVIWLLVMTVSLCVDIRAVSMVQFTAYYNIFFVCKVTDRICLLVLLFKAASRVNNEAHFMSEKSLTSIIMMPHNEDKLHHYDLNYILFCLRLGNTNIGISASGLFLLNATSFLSLTGSVITYVIVLTQSS</sequence>
<protein>
    <recommendedName>
        <fullName evidence="10">Gustatory receptor</fullName>
    </recommendedName>
</protein>
<dbReference type="Proteomes" id="UP000014500">
    <property type="component" value="Unassembled WGS sequence"/>
</dbReference>
<accession>T1IP29</accession>
<feature type="transmembrane region" description="Helical" evidence="7">
    <location>
        <begin position="372"/>
        <end position="393"/>
    </location>
</feature>
<dbReference type="GO" id="GO:0005886">
    <property type="term" value="C:plasma membrane"/>
    <property type="evidence" value="ECO:0007669"/>
    <property type="project" value="UniProtKB-SubCell"/>
</dbReference>
<reference evidence="8" key="2">
    <citation type="submission" date="2015-02" db="UniProtKB">
        <authorList>
            <consortium name="EnsemblMetazoa"/>
        </authorList>
    </citation>
    <scope>IDENTIFICATION</scope>
</reference>
<feature type="transmembrane region" description="Helical" evidence="7">
    <location>
        <begin position="84"/>
        <end position="107"/>
    </location>
</feature>
<feature type="transmembrane region" description="Helical" evidence="7">
    <location>
        <begin position="268"/>
        <end position="288"/>
    </location>
</feature>
<keyword evidence="5 7" id="KW-0472">Membrane</keyword>